<dbReference type="Pfam" id="PF00239">
    <property type="entry name" value="Resolvase"/>
    <property type="match status" value="1"/>
</dbReference>
<dbReference type="PANTHER" id="PTHR30461">
    <property type="entry name" value="DNA-INVERTASE FROM LAMBDOID PROPHAGE"/>
    <property type="match status" value="1"/>
</dbReference>
<dbReference type="InterPro" id="IPR006119">
    <property type="entry name" value="Resolv_N"/>
</dbReference>
<dbReference type="SMART" id="SM00857">
    <property type="entry name" value="Resolvase"/>
    <property type="match status" value="1"/>
</dbReference>
<dbReference type="SUPFAM" id="SSF53041">
    <property type="entry name" value="Resolvase-like"/>
    <property type="match status" value="1"/>
</dbReference>
<dbReference type="PROSITE" id="PS00397">
    <property type="entry name" value="RECOMBINASES_1"/>
    <property type="match status" value="1"/>
</dbReference>
<organism evidence="8 9">
    <name type="scientific">Pseudorhizobium banfieldiae</name>
    <dbReference type="NCBI Taxonomy" id="1125847"/>
    <lineage>
        <taxon>Bacteria</taxon>
        <taxon>Pseudomonadati</taxon>
        <taxon>Pseudomonadota</taxon>
        <taxon>Alphaproteobacteria</taxon>
        <taxon>Hyphomicrobiales</taxon>
        <taxon>Rhizobiaceae</taxon>
        <taxon>Rhizobium/Agrobacterium group</taxon>
        <taxon>Pseudorhizobium</taxon>
    </lineage>
</organism>
<dbReference type="PANTHER" id="PTHR30461:SF25">
    <property type="entry name" value="RESOLVASE-RELATED"/>
    <property type="match status" value="1"/>
</dbReference>
<feature type="domain" description="Resolvase/invertase-type recombinase catalytic" evidence="7">
    <location>
        <begin position="2"/>
        <end position="156"/>
    </location>
</feature>
<dbReference type="GO" id="GO:0003677">
    <property type="term" value="F:DNA binding"/>
    <property type="evidence" value="ECO:0007669"/>
    <property type="project" value="UniProtKB-KW"/>
</dbReference>
<sequence>MFIRAYLRASTKDQDATRANEDLRRFTEERGLKIAATYTENESGASLKRPELFRLLGDCTPGDVLLVEQVDRLSRLNAEDWERLKDEIRTRRVKVVALDLPTSWGMATASGDDIQSRMLDAINGMMLDMLAAIARKDYEDRRRRQSQGIAKAKDAGAYKGRPEDTKRNAEIMNMLREGRSWSRIIAATGCSRSTLSRLSKRIAEEAKTWHPGSIPGEASTPSEHRVQVIGDATSFRRCGSLDLNRSATPKRGVAVRS</sequence>
<dbReference type="GO" id="GO:0000150">
    <property type="term" value="F:DNA strand exchange activity"/>
    <property type="evidence" value="ECO:0007669"/>
    <property type="project" value="InterPro"/>
</dbReference>
<evidence type="ECO:0000256" key="5">
    <source>
        <dbReference type="PROSITE-ProRule" id="PRU10137"/>
    </source>
</evidence>
<name>L0NM42_9HYPH</name>
<feature type="active site" description="O-(5'-phospho-DNA)-serine intermediate" evidence="4 5">
    <location>
        <position position="10"/>
    </location>
</feature>
<dbReference type="OrthoDB" id="9800103at2"/>
<dbReference type="Gene3D" id="3.40.50.1390">
    <property type="entry name" value="Resolvase, N-terminal catalytic domain"/>
    <property type="match status" value="1"/>
</dbReference>
<dbReference type="STRING" id="1125847.NT26_4149"/>
<feature type="region of interest" description="Disordered" evidence="6">
    <location>
        <begin position="142"/>
        <end position="162"/>
    </location>
</feature>
<keyword evidence="2" id="KW-0238">DNA-binding</keyword>
<dbReference type="Proteomes" id="UP000010792">
    <property type="component" value="Chromosome"/>
</dbReference>
<reference evidence="8 9" key="1">
    <citation type="journal article" date="2013" name="Genome Biol. Evol.">
        <title>Life in an arsenic-containing gold mine: genome and physiology of the autotrophic arsenite-oxidizing bacterium rhizobium sp. NT-26.</title>
        <authorList>
            <person name="Andres J."/>
            <person name="Arsene-Ploetze F."/>
            <person name="Barbe V."/>
            <person name="Brochier-Armanet C."/>
            <person name="Cleiss-Arnold J."/>
            <person name="Coppee J.Y."/>
            <person name="Dillies M.A."/>
            <person name="Geist"/>
            <person name="L"/>
            <person name="Joublin A."/>
            <person name="Koechler S."/>
            <person name="Lassalle F."/>
            <person name="Marchal M."/>
            <person name="Medigue C."/>
            <person name="Muller D."/>
            <person name="Nesme X."/>
            <person name="Plewniak F."/>
            <person name="Proux C."/>
            <person name="Ramirez-Bahena M.H."/>
            <person name="Schenowitz C."/>
            <person name="Sismeiro O."/>
            <person name="Vallenet D."/>
            <person name="Santini J.M."/>
            <person name="Bertin P.N."/>
        </authorList>
    </citation>
    <scope>NUCLEOTIDE SEQUENCE [LARGE SCALE GENOMIC DNA]</scope>
    <source>
        <strain evidence="8 9">NT-26</strain>
    </source>
</reference>
<proteinExistence type="predicted"/>
<keyword evidence="1" id="KW-0229">DNA integration</keyword>
<dbReference type="PROSITE" id="PS00398">
    <property type="entry name" value="RECOMBINASES_2"/>
    <property type="match status" value="1"/>
</dbReference>
<evidence type="ECO:0000256" key="4">
    <source>
        <dbReference type="PIRSR" id="PIRSR606118-50"/>
    </source>
</evidence>
<dbReference type="InterPro" id="IPR006118">
    <property type="entry name" value="Recombinase_CS"/>
</dbReference>
<evidence type="ECO:0000256" key="1">
    <source>
        <dbReference type="ARBA" id="ARBA00022908"/>
    </source>
</evidence>
<accession>L0NM42</accession>
<dbReference type="EMBL" id="FO082820">
    <property type="protein sequence ID" value="CCF21871.1"/>
    <property type="molecule type" value="Genomic_DNA"/>
</dbReference>
<protein>
    <submittedName>
        <fullName evidence="8">Resolvase domain protein (Modular protein)</fullName>
    </submittedName>
</protein>
<evidence type="ECO:0000256" key="3">
    <source>
        <dbReference type="ARBA" id="ARBA00023172"/>
    </source>
</evidence>
<dbReference type="KEGG" id="rht:NT26_4149"/>
<dbReference type="PROSITE" id="PS51736">
    <property type="entry name" value="RECOMBINASES_3"/>
    <property type="match status" value="1"/>
</dbReference>
<dbReference type="CDD" id="cd03767">
    <property type="entry name" value="SR_Res_par"/>
    <property type="match status" value="1"/>
</dbReference>
<dbReference type="InterPro" id="IPR036162">
    <property type="entry name" value="Resolvase-like_N_sf"/>
</dbReference>
<dbReference type="InterPro" id="IPR050639">
    <property type="entry name" value="SSR_resolvase"/>
</dbReference>
<keyword evidence="3" id="KW-0233">DNA recombination</keyword>
<evidence type="ECO:0000259" key="7">
    <source>
        <dbReference type="PROSITE" id="PS51736"/>
    </source>
</evidence>
<gene>
    <name evidence="8" type="ORF">NT26_4149</name>
</gene>
<dbReference type="FunFam" id="3.40.50.1390:FF:000010">
    <property type="entry name" value="Recombinase resolvase family"/>
    <property type="match status" value="1"/>
</dbReference>
<feature type="compositionally biased region" description="Basic and acidic residues" evidence="6">
    <location>
        <begin position="151"/>
        <end position="162"/>
    </location>
</feature>
<dbReference type="AlphaFoldDB" id="L0NM42"/>
<keyword evidence="9" id="KW-1185">Reference proteome</keyword>
<dbReference type="GO" id="GO:0015074">
    <property type="term" value="P:DNA integration"/>
    <property type="evidence" value="ECO:0007669"/>
    <property type="project" value="UniProtKB-KW"/>
</dbReference>
<evidence type="ECO:0000256" key="6">
    <source>
        <dbReference type="SAM" id="MobiDB-lite"/>
    </source>
</evidence>
<evidence type="ECO:0000313" key="9">
    <source>
        <dbReference type="Proteomes" id="UP000010792"/>
    </source>
</evidence>
<evidence type="ECO:0000313" key="8">
    <source>
        <dbReference type="EMBL" id="CCF21871.1"/>
    </source>
</evidence>
<evidence type="ECO:0000256" key="2">
    <source>
        <dbReference type="ARBA" id="ARBA00023125"/>
    </source>
</evidence>